<dbReference type="Pfam" id="PF13338">
    <property type="entry name" value="AbiEi_4"/>
    <property type="match status" value="1"/>
</dbReference>
<evidence type="ECO:0000259" key="1">
    <source>
        <dbReference type="Pfam" id="PF13338"/>
    </source>
</evidence>
<dbReference type="AlphaFoldDB" id="A0A939LVL1"/>
<name>A0A939LVL1_9MICO</name>
<evidence type="ECO:0000313" key="3">
    <source>
        <dbReference type="Proteomes" id="UP000664398"/>
    </source>
</evidence>
<accession>A0A939LVL1</accession>
<dbReference type="Proteomes" id="UP000664398">
    <property type="component" value="Unassembled WGS sequence"/>
</dbReference>
<reference evidence="2" key="1">
    <citation type="submission" date="2021-03" db="EMBL/GenBank/DDBJ databases">
        <title>Leucobacter chromiisoli sp. nov., isolated from chromium-containing soil of chemical plant.</title>
        <authorList>
            <person name="Xu Z."/>
        </authorList>
    </citation>
    <scope>NUCLEOTIDE SEQUENCE</scope>
    <source>
        <strain evidence="2">A2</strain>
    </source>
</reference>
<gene>
    <name evidence="2" type="ORF">J4H91_01455</name>
</gene>
<comment type="caution">
    <text evidence="2">The sequence shown here is derived from an EMBL/GenBank/DDBJ whole genome shotgun (WGS) entry which is preliminary data.</text>
</comment>
<dbReference type="EMBL" id="JAGDYL010000001">
    <property type="protein sequence ID" value="MBO1803988.1"/>
    <property type="molecule type" value="Genomic_DNA"/>
</dbReference>
<dbReference type="RefSeq" id="WP_208044462.1">
    <property type="nucleotide sequence ID" value="NZ_JAGDYL010000001.1"/>
</dbReference>
<keyword evidence="3" id="KW-1185">Reference proteome</keyword>
<organism evidence="2 3">
    <name type="scientific">Leucobacter ruminantium</name>
    <dbReference type="NCBI Taxonomy" id="1289170"/>
    <lineage>
        <taxon>Bacteria</taxon>
        <taxon>Bacillati</taxon>
        <taxon>Actinomycetota</taxon>
        <taxon>Actinomycetes</taxon>
        <taxon>Micrococcales</taxon>
        <taxon>Microbacteriaceae</taxon>
        <taxon>Leucobacter</taxon>
    </lineage>
</organism>
<evidence type="ECO:0000313" key="2">
    <source>
        <dbReference type="EMBL" id="MBO1803988.1"/>
    </source>
</evidence>
<protein>
    <submittedName>
        <fullName evidence="2">Type IV toxin-antitoxin system AbiEi family antitoxin domain-containing protein</fullName>
    </submittedName>
</protein>
<sequence>MDRHERFTRVNGLIRLRDELEAAGWSRRGIATAVRAGELVRLCRGAYMRGSDWEPLFAEDRLLSRVIATAPLQGPGRFVCSESAAALHGLPLYRSRVERVQLLVPDATTVHGSASVHRRIAPLPHNDAVDVEGILCTSLRRTVLDLARFSARMSALVCADAAVAAVVRGLPRSQRAAAADEWIAGLLAELRRGERGVRRAAELLARVDHRSESPLESVARALFEELGFSVDTQIAVRAPNGRKYYVDLELRGVGVFCEVDGAAKYRDGEMLRGRSAEDVFLEEKHRENWIEGVTQKRVIRLNAADLRSMRTLAEKLRAFGISIPRPPR</sequence>
<feature type="domain" description="AbiEi antitoxin N-terminal" evidence="1">
    <location>
        <begin position="18"/>
        <end position="48"/>
    </location>
</feature>
<proteinExistence type="predicted"/>
<dbReference type="InterPro" id="IPR025159">
    <property type="entry name" value="AbiEi_N"/>
</dbReference>